<dbReference type="RefSeq" id="WP_164533026.1">
    <property type="nucleotide sequence ID" value="NZ_JAALFG010000001.1"/>
</dbReference>
<organism evidence="1 2">
    <name type="scientific">Devosia aurantiaca</name>
    <dbReference type="NCBI Taxonomy" id="2714858"/>
    <lineage>
        <taxon>Bacteria</taxon>
        <taxon>Pseudomonadati</taxon>
        <taxon>Pseudomonadota</taxon>
        <taxon>Alphaproteobacteria</taxon>
        <taxon>Hyphomicrobiales</taxon>
        <taxon>Devosiaceae</taxon>
        <taxon>Devosia</taxon>
    </lineage>
</organism>
<protein>
    <submittedName>
        <fullName evidence="1">Uncharacterized protein</fullName>
    </submittedName>
</protein>
<reference evidence="1 2" key="1">
    <citation type="submission" date="2020-02" db="EMBL/GenBank/DDBJ databases">
        <authorList>
            <person name="Khan S.A."/>
            <person name="Jeon C.O."/>
            <person name="Chun B.H."/>
        </authorList>
    </citation>
    <scope>NUCLEOTIDE SEQUENCE [LARGE SCALE GENOMIC DNA]</scope>
    <source>
        <strain evidence="1 2">H239</strain>
    </source>
</reference>
<accession>A0A6M1SV32</accession>
<dbReference type="AlphaFoldDB" id="A0A6M1SV32"/>
<comment type="caution">
    <text evidence="1">The sequence shown here is derived from an EMBL/GenBank/DDBJ whole genome shotgun (WGS) entry which is preliminary data.</text>
</comment>
<proteinExistence type="predicted"/>
<gene>
    <name evidence="1" type="ORF">G5575_03005</name>
</gene>
<evidence type="ECO:0000313" key="1">
    <source>
        <dbReference type="EMBL" id="NGP16791.1"/>
    </source>
</evidence>
<reference evidence="1 2" key="2">
    <citation type="submission" date="2020-03" db="EMBL/GenBank/DDBJ databases">
        <title>Devosia chinhatensis sp. nov., isolated from a hexachlorocyclohexane (HCH) dump site in India.</title>
        <authorList>
            <person name="Kumar M."/>
            <person name="Lal R."/>
        </authorList>
    </citation>
    <scope>NUCLEOTIDE SEQUENCE [LARGE SCALE GENOMIC DNA]</scope>
    <source>
        <strain evidence="1 2">H239</strain>
    </source>
</reference>
<sequence>MKPITIILTEFYSDWEIAPLAGAGRAFLAPTSVSLRRGVAHSPPRQACRLRTR</sequence>
<dbReference type="Proteomes" id="UP000474802">
    <property type="component" value="Unassembled WGS sequence"/>
</dbReference>
<evidence type="ECO:0000313" key="2">
    <source>
        <dbReference type="Proteomes" id="UP000474802"/>
    </source>
</evidence>
<name>A0A6M1SV32_9HYPH</name>
<keyword evidence="2" id="KW-1185">Reference proteome</keyword>
<dbReference type="EMBL" id="JAALFG010000001">
    <property type="protein sequence ID" value="NGP16791.1"/>
    <property type="molecule type" value="Genomic_DNA"/>
</dbReference>